<dbReference type="Proteomes" id="UP000075901">
    <property type="component" value="Unassembled WGS sequence"/>
</dbReference>
<keyword evidence="2" id="KW-1185">Reference proteome</keyword>
<evidence type="ECO:0000313" key="2">
    <source>
        <dbReference type="Proteomes" id="UP000075901"/>
    </source>
</evidence>
<dbReference type="AlphaFoldDB" id="A0A182TAA2"/>
<dbReference type="EnsemblMetazoa" id="AMAM022797-RA">
    <property type="protein sequence ID" value="AMAM022797-PA"/>
    <property type="gene ID" value="AMAM022797"/>
</dbReference>
<sequence>MIKVVRNHYLEFIAEHRELAISGFVAFERASSISVPVCPYTIVDNEHASPTFSPPNTIMDLAVTALLSGENKSATGPNCCPSGTNGSAAEMGWSATASELELAWRDGTVTSLPTFAGKYADPNGTAESIAREKTILYGRITKVSGLCAGSMHENKSANS</sequence>
<protein>
    <submittedName>
        <fullName evidence="1">Uncharacterized protein</fullName>
    </submittedName>
</protein>
<reference evidence="2" key="1">
    <citation type="submission" date="2013-09" db="EMBL/GenBank/DDBJ databases">
        <title>The Genome Sequence of Anopheles maculatus species B.</title>
        <authorList>
            <consortium name="The Broad Institute Genomics Platform"/>
            <person name="Neafsey D.E."/>
            <person name="Besansky N."/>
            <person name="Howell P."/>
            <person name="Walton C."/>
            <person name="Young S.K."/>
            <person name="Zeng Q."/>
            <person name="Gargeya S."/>
            <person name="Fitzgerald M."/>
            <person name="Haas B."/>
            <person name="Abouelleil A."/>
            <person name="Allen A.W."/>
            <person name="Alvarado L."/>
            <person name="Arachchi H.M."/>
            <person name="Berlin A.M."/>
            <person name="Chapman S.B."/>
            <person name="Gainer-Dewar J."/>
            <person name="Goldberg J."/>
            <person name="Griggs A."/>
            <person name="Gujja S."/>
            <person name="Hansen M."/>
            <person name="Howarth C."/>
            <person name="Imamovic A."/>
            <person name="Ireland A."/>
            <person name="Larimer J."/>
            <person name="McCowan C."/>
            <person name="Murphy C."/>
            <person name="Pearson M."/>
            <person name="Poon T.W."/>
            <person name="Priest M."/>
            <person name="Roberts A."/>
            <person name="Saif S."/>
            <person name="Shea T."/>
            <person name="Sisk P."/>
            <person name="Sykes S."/>
            <person name="Wortman J."/>
            <person name="Nusbaum C."/>
            <person name="Birren B."/>
        </authorList>
    </citation>
    <scope>NUCLEOTIDE SEQUENCE [LARGE SCALE GENOMIC DNA]</scope>
    <source>
        <strain evidence="2">maculatus3</strain>
    </source>
</reference>
<evidence type="ECO:0000313" key="1">
    <source>
        <dbReference type="EnsemblMetazoa" id="AMAM022797-PA"/>
    </source>
</evidence>
<name>A0A182TAA2_9DIPT</name>
<proteinExistence type="predicted"/>
<organism evidence="1 2">
    <name type="scientific">Anopheles maculatus</name>
    <dbReference type="NCBI Taxonomy" id="74869"/>
    <lineage>
        <taxon>Eukaryota</taxon>
        <taxon>Metazoa</taxon>
        <taxon>Ecdysozoa</taxon>
        <taxon>Arthropoda</taxon>
        <taxon>Hexapoda</taxon>
        <taxon>Insecta</taxon>
        <taxon>Pterygota</taxon>
        <taxon>Neoptera</taxon>
        <taxon>Endopterygota</taxon>
        <taxon>Diptera</taxon>
        <taxon>Nematocera</taxon>
        <taxon>Culicoidea</taxon>
        <taxon>Culicidae</taxon>
        <taxon>Anophelinae</taxon>
        <taxon>Anopheles</taxon>
        <taxon>Anopheles maculatus group</taxon>
    </lineage>
</organism>
<dbReference type="VEuPathDB" id="VectorBase:AMAM022797"/>
<reference evidence="1" key="2">
    <citation type="submission" date="2020-05" db="UniProtKB">
        <authorList>
            <consortium name="EnsemblMetazoa"/>
        </authorList>
    </citation>
    <scope>IDENTIFICATION</scope>
    <source>
        <strain evidence="1">maculatus3</strain>
    </source>
</reference>
<accession>A0A182TAA2</accession>